<evidence type="ECO:0000313" key="4">
    <source>
        <dbReference type="Proteomes" id="UP000837801"/>
    </source>
</evidence>
<dbReference type="InterPro" id="IPR058933">
    <property type="entry name" value="YMC020W-like_ab_hydrolase"/>
</dbReference>
<comment type="caution">
    <text evidence="3">The sequence shown here is derived from an EMBL/GenBank/DDBJ whole genome shotgun (WGS) entry which is preliminary data.</text>
</comment>
<evidence type="ECO:0000259" key="2">
    <source>
        <dbReference type="Pfam" id="PF26147"/>
    </source>
</evidence>
<dbReference type="InterPro" id="IPR029058">
    <property type="entry name" value="AB_hydrolase_fold"/>
</dbReference>
<protein>
    <recommendedName>
        <fullName evidence="2">YMC020W-like alpha/beta hydrolase domain-containing protein</fullName>
    </recommendedName>
</protein>
<dbReference type="Pfam" id="PF26147">
    <property type="entry name" value="AB_HYDROLASE_YMC0-YMC35"/>
    <property type="match status" value="1"/>
</dbReference>
<feature type="compositionally biased region" description="Polar residues" evidence="1">
    <location>
        <begin position="312"/>
        <end position="334"/>
    </location>
</feature>
<feature type="region of interest" description="Disordered" evidence="1">
    <location>
        <begin position="1"/>
        <end position="144"/>
    </location>
</feature>
<dbReference type="OrthoDB" id="5598028at2759"/>
<dbReference type="Proteomes" id="UP000837801">
    <property type="component" value="Unassembled WGS sequence"/>
</dbReference>
<feature type="domain" description="YMC020W-like alpha/beta hydrolase" evidence="2">
    <location>
        <begin position="432"/>
        <end position="819"/>
    </location>
</feature>
<reference evidence="3" key="1">
    <citation type="submission" date="2022-03" db="EMBL/GenBank/DDBJ databases">
        <authorList>
            <person name="Legras J.-L."/>
            <person name="Devillers H."/>
            <person name="Grondin C."/>
        </authorList>
    </citation>
    <scope>NUCLEOTIDE SEQUENCE</scope>
    <source>
        <strain evidence="3">CLIB 1423</strain>
    </source>
</reference>
<feature type="region of interest" description="Disordered" evidence="1">
    <location>
        <begin position="307"/>
        <end position="367"/>
    </location>
</feature>
<organism evidence="3 4">
    <name type="scientific">[Candida] railenensis</name>
    <dbReference type="NCBI Taxonomy" id="45579"/>
    <lineage>
        <taxon>Eukaryota</taxon>
        <taxon>Fungi</taxon>
        <taxon>Dikarya</taxon>
        <taxon>Ascomycota</taxon>
        <taxon>Saccharomycotina</taxon>
        <taxon>Pichiomycetes</taxon>
        <taxon>Debaryomycetaceae</taxon>
        <taxon>Kurtzmaniella</taxon>
    </lineage>
</organism>
<dbReference type="EMBL" id="CAKXYY010000013">
    <property type="protein sequence ID" value="CAH2353971.1"/>
    <property type="molecule type" value="Genomic_DNA"/>
</dbReference>
<gene>
    <name evidence="3" type="ORF">CLIB1423_13S03070</name>
</gene>
<name>A0A9P0QR40_9ASCO</name>
<dbReference type="PANTHER" id="PTHR47349">
    <property type="entry name" value="CHROMOSOME 8, WHOLE GENOME SHOTGUN SEQUENCE"/>
    <property type="match status" value="1"/>
</dbReference>
<feature type="compositionally biased region" description="Low complexity" evidence="1">
    <location>
        <begin position="1"/>
        <end position="55"/>
    </location>
</feature>
<dbReference type="Gene3D" id="3.40.50.1820">
    <property type="entry name" value="alpha/beta hydrolase"/>
    <property type="match status" value="1"/>
</dbReference>
<feature type="compositionally biased region" description="Polar residues" evidence="1">
    <location>
        <begin position="345"/>
        <end position="367"/>
    </location>
</feature>
<sequence length="869" mass="96078">MSNGSNWSFSLSSSERSKQQPQQQQSKQPQDAHQAHQAQKAKQSPQVNQQSHQQPAGSNLGAITEASRENSETSSRKASVVDGAAPLNDGGANRRKSSWWFWSEEGQVDGIQENDNAEENEDQSNVAQEQISAEDANESNGNVNDDSFFTYRRMSSVISYVYTTGKSEGATETSPLLLNEANISNNKHPETAESEETEGSAWFSWVWNPFGPASNGDGEPNLDDDLLKSAKVAIEANKDSLHYAFKNNRTQIDSAYGELAVSHTKTEVQPVRYKYKKVPLIPNQVQEQQLAAAPNIIAAATSGNPATILAPPQSNTSATGTPRNAKSLSPQLPSASAFEKIDSIKLNNGTRSSSKQTSPVPLSAPQSEQLQTQVYAQNNGQKQAISQANGHSQFNGHGHHHHGHASISGSSASSIRSSRSLLSTYRNHLVAPTVDENFRTLTVKTKVRLVGEHILFKDETSEVHLYKSTPKNIALKKTSKIKKIVVIGVHGFFPFKMVKALIGESTGNSMRFTNEATKAIYKWLDIEEEHDTDEVDIATISLEGKGKISERVDNLYKLLLNWEDLITSCDFLFIIGHSQGSAVAIHLLSKLISESIVRPKLQKVGLLSMSGILQGPFTGLDNKIIIRAYTQTENEILNELFEFQKPGSSQRLSLNESLETLIENNVKITLSGSIDDQLIPMYSSLSITLKHPNIFRCINVSENCDYPNFIIVLIKIILMLMNMGRGDHGLLIELSKICMGTTSKGGHSKIYLNNEIYFNAIKHTIETTSLNHWKPLQYTGGTSGPNGFNSISESVNSVGGSAIPNVYLLPWCIRELLEELGQTKHIRGVSLARELVYEYKNWEPTTKNWKEIKFCLEALEEFDIEEIYS</sequence>
<evidence type="ECO:0000256" key="1">
    <source>
        <dbReference type="SAM" id="MobiDB-lite"/>
    </source>
</evidence>
<dbReference type="InterPro" id="IPR058934">
    <property type="entry name" value="YMC020W-like"/>
</dbReference>
<dbReference type="AlphaFoldDB" id="A0A9P0QR40"/>
<proteinExistence type="predicted"/>
<feature type="compositionally biased region" description="Basic and acidic residues" evidence="1">
    <location>
        <begin position="66"/>
        <end position="75"/>
    </location>
</feature>
<keyword evidence="4" id="KW-1185">Reference proteome</keyword>
<accession>A0A9P0QR40</accession>
<feature type="region of interest" description="Disordered" evidence="1">
    <location>
        <begin position="389"/>
        <end position="412"/>
    </location>
</feature>
<dbReference type="PANTHER" id="PTHR47349:SF1">
    <property type="entry name" value="AER328WP"/>
    <property type="match status" value="1"/>
</dbReference>
<evidence type="ECO:0000313" key="3">
    <source>
        <dbReference type="EMBL" id="CAH2353971.1"/>
    </source>
</evidence>